<keyword evidence="2" id="KW-1185">Reference proteome</keyword>
<dbReference type="EnsemblPlants" id="Kaladp0061s0008.1.v1.1">
    <property type="protein sequence ID" value="Kaladp0061s0008.1.v1.1"/>
    <property type="gene ID" value="Kaladp0061s0008.v1.1"/>
</dbReference>
<evidence type="ECO:0000313" key="2">
    <source>
        <dbReference type="Proteomes" id="UP000594263"/>
    </source>
</evidence>
<dbReference type="Proteomes" id="UP000594263">
    <property type="component" value="Unplaced"/>
</dbReference>
<accession>A0A7N0UDC9</accession>
<protein>
    <submittedName>
        <fullName evidence="1">Uncharacterized protein</fullName>
    </submittedName>
</protein>
<dbReference type="Gramene" id="Kaladp0061s0008.1.v1.1">
    <property type="protein sequence ID" value="Kaladp0061s0008.1.v1.1"/>
    <property type="gene ID" value="Kaladp0061s0008.v1.1"/>
</dbReference>
<organism evidence="1 2">
    <name type="scientific">Kalanchoe fedtschenkoi</name>
    <name type="common">Lavender scallops</name>
    <name type="synonym">South American air plant</name>
    <dbReference type="NCBI Taxonomy" id="63787"/>
    <lineage>
        <taxon>Eukaryota</taxon>
        <taxon>Viridiplantae</taxon>
        <taxon>Streptophyta</taxon>
        <taxon>Embryophyta</taxon>
        <taxon>Tracheophyta</taxon>
        <taxon>Spermatophyta</taxon>
        <taxon>Magnoliopsida</taxon>
        <taxon>eudicotyledons</taxon>
        <taxon>Gunneridae</taxon>
        <taxon>Pentapetalae</taxon>
        <taxon>Saxifragales</taxon>
        <taxon>Crassulaceae</taxon>
        <taxon>Kalanchoe</taxon>
    </lineage>
</organism>
<name>A0A7N0UDC9_KALFE</name>
<dbReference type="AlphaFoldDB" id="A0A7N0UDC9"/>
<proteinExistence type="predicted"/>
<evidence type="ECO:0000313" key="1">
    <source>
        <dbReference type="EnsemblPlants" id="Kaladp0061s0008.1.v1.1"/>
    </source>
</evidence>
<reference evidence="1" key="1">
    <citation type="submission" date="2021-01" db="UniProtKB">
        <authorList>
            <consortium name="EnsemblPlants"/>
        </authorList>
    </citation>
    <scope>IDENTIFICATION</scope>
</reference>
<sequence length="159" mass="18022">MALGTCQDSFLTPYVEGHLYLTIVKTLSTLTLTARRGANIVDIYWPYGHKTWYPLMPLHLSIQLNIGLNTEQNYGRRLRLKACRAQYQAVVDNTKRARHLCEGRQLAGAIEFPLEGNNWDLDRLLHIVVAVSEVAGMDHHNRFGCAMEESSQLTEGHTN</sequence>